<name>A0ACB9J3B6_9ASTR</name>
<organism evidence="1 2">
    <name type="scientific">Smallanthus sonchifolius</name>
    <dbReference type="NCBI Taxonomy" id="185202"/>
    <lineage>
        <taxon>Eukaryota</taxon>
        <taxon>Viridiplantae</taxon>
        <taxon>Streptophyta</taxon>
        <taxon>Embryophyta</taxon>
        <taxon>Tracheophyta</taxon>
        <taxon>Spermatophyta</taxon>
        <taxon>Magnoliopsida</taxon>
        <taxon>eudicotyledons</taxon>
        <taxon>Gunneridae</taxon>
        <taxon>Pentapetalae</taxon>
        <taxon>asterids</taxon>
        <taxon>campanulids</taxon>
        <taxon>Asterales</taxon>
        <taxon>Asteraceae</taxon>
        <taxon>Asteroideae</taxon>
        <taxon>Heliantheae alliance</taxon>
        <taxon>Millerieae</taxon>
        <taxon>Smallanthus</taxon>
    </lineage>
</organism>
<accession>A0ACB9J3B6</accession>
<dbReference type="EMBL" id="CM042022">
    <property type="protein sequence ID" value="KAI3814822.1"/>
    <property type="molecule type" value="Genomic_DNA"/>
</dbReference>
<comment type="caution">
    <text evidence="1">The sequence shown here is derived from an EMBL/GenBank/DDBJ whole genome shotgun (WGS) entry which is preliminary data.</text>
</comment>
<dbReference type="Proteomes" id="UP001056120">
    <property type="component" value="Linkage Group LG05"/>
</dbReference>
<protein>
    <submittedName>
        <fullName evidence="1">Uncharacterized protein</fullName>
    </submittedName>
</protein>
<reference evidence="1 2" key="2">
    <citation type="journal article" date="2022" name="Mol. Ecol. Resour.">
        <title>The genomes of chicory, endive, great burdock and yacon provide insights into Asteraceae paleo-polyploidization history and plant inulin production.</title>
        <authorList>
            <person name="Fan W."/>
            <person name="Wang S."/>
            <person name="Wang H."/>
            <person name="Wang A."/>
            <person name="Jiang F."/>
            <person name="Liu H."/>
            <person name="Zhao H."/>
            <person name="Xu D."/>
            <person name="Zhang Y."/>
        </authorList>
    </citation>
    <scope>NUCLEOTIDE SEQUENCE [LARGE SCALE GENOMIC DNA]</scope>
    <source>
        <strain evidence="2">cv. Yunnan</strain>
        <tissue evidence="1">Leaves</tissue>
    </source>
</reference>
<proteinExistence type="predicted"/>
<keyword evidence="2" id="KW-1185">Reference proteome</keyword>
<gene>
    <name evidence="1" type="ORF">L1987_14467</name>
</gene>
<evidence type="ECO:0000313" key="1">
    <source>
        <dbReference type="EMBL" id="KAI3814822.1"/>
    </source>
</evidence>
<evidence type="ECO:0000313" key="2">
    <source>
        <dbReference type="Proteomes" id="UP001056120"/>
    </source>
</evidence>
<sequence>MILPALLTSAGFNIVICVGFFSLYSILRKQPLNLKVYFGQRLAQLQPGQKNHYFFDRLIPSAGWLVKAWEASDDDIYACGGIDGLVFIRLIVFCIRIFSVAAVLCIFIVLPVNLFGQAIDQTTPDSQMDIFTIRNVQEGSTGLWAHFFALYVISICSYVLLYIEFKNVARMRLEQVIRFPRKPSHFTVLVRGIPWYPGESYSEAVRKHFSSCYNLNYLAHQMVYRSGTIQKLMMETEKMYKVLKETPINQYVQPINLECLPPSNPLKMVASETEVALRKHKRDKKSDLKDQECPAAFVFFRTRQYANIISGYLPSLVLTCFVLLVPPVMLMFATLEGAVSRSGRKKSACCKAIIFFYWNIFFYNLFTGTWWDRMNKLTYTGLKDMATLLGNLIPGQAPFFMTYIMTTGWASLAYELMQPFVLIVNWLCQFVLMRKEGYGDLYTFPYHTEVPRALLFSLLGFTFSILAPLILPFLLIYYFFAYFVYRNQILNVYITRYNTNGSYWPVAHNSAIFSLIVMQSVAAIIFGMKKLGTASAFAFILIIFTSLFNLYCRHKFLSLFTNKAVQDLIEMDRHDEYSGKLEEVLTRLLSSYNKVGPYSGNHPTDLLSPEYKKYDDDGEHKM</sequence>
<reference evidence="2" key="1">
    <citation type="journal article" date="2022" name="Mol. Ecol. Resour.">
        <title>The genomes of chicory, endive, great burdock and yacon provide insights into Asteraceae palaeo-polyploidization history and plant inulin production.</title>
        <authorList>
            <person name="Fan W."/>
            <person name="Wang S."/>
            <person name="Wang H."/>
            <person name="Wang A."/>
            <person name="Jiang F."/>
            <person name="Liu H."/>
            <person name="Zhao H."/>
            <person name="Xu D."/>
            <person name="Zhang Y."/>
        </authorList>
    </citation>
    <scope>NUCLEOTIDE SEQUENCE [LARGE SCALE GENOMIC DNA]</scope>
    <source>
        <strain evidence="2">cv. Yunnan</strain>
    </source>
</reference>